<gene>
    <name evidence="1" type="ORF">LPQ35_06240</name>
</gene>
<dbReference type="RefSeq" id="WP_193807802.1">
    <property type="nucleotide sequence ID" value="NZ_CP087714.1"/>
</dbReference>
<name>A0ABZ3H2G6_GEOAI</name>
<dbReference type="EMBL" id="CP087714">
    <property type="protein sequence ID" value="XAT62854.1"/>
    <property type="molecule type" value="Genomic_DNA"/>
</dbReference>
<protein>
    <submittedName>
        <fullName evidence="1">DUF6345 domain-containing protein</fullName>
    </submittedName>
</protein>
<evidence type="ECO:0000313" key="1">
    <source>
        <dbReference type="EMBL" id="XAT62854.1"/>
    </source>
</evidence>
<dbReference type="Pfam" id="PF19872">
    <property type="entry name" value="DUF6345"/>
    <property type="match status" value="1"/>
</dbReference>
<dbReference type="InterPro" id="IPR045926">
    <property type="entry name" value="DUF6345"/>
</dbReference>
<dbReference type="GeneID" id="90449269"/>
<dbReference type="Proteomes" id="UP001492541">
    <property type="component" value="Chromosome"/>
</dbReference>
<accession>A0ABZ3H2G6</accession>
<evidence type="ECO:0000313" key="2">
    <source>
        <dbReference type="Proteomes" id="UP001492541"/>
    </source>
</evidence>
<sequence>MKLLWSILLAFVAFLLLPAATKASFTYSVTNIEQYDWLSDLYPYGTEIASKVRYWLGTKAGWTEKFYHKDSEVTKEDFGTSNIGYQGLDESDFHWHTGHGLWANYDIALSSYSPWNPWATVDSNDVRKKWDLENEWVVIQSCYVLGDPAWRDSLKYSHMIMGFSTVTYANSSFPETFFKYASIMIGQFLMHSKKQQYSLLAVMWKRWFTWIHRINFAIICMDRDM</sequence>
<organism evidence="1 2">
    <name type="scientific">Geoglobus acetivorans</name>
    <dbReference type="NCBI Taxonomy" id="565033"/>
    <lineage>
        <taxon>Archaea</taxon>
        <taxon>Methanobacteriati</taxon>
        <taxon>Methanobacteriota</taxon>
        <taxon>Archaeoglobi</taxon>
        <taxon>Archaeoglobales</taxon>
        <taxon>Archaeoglobaceae</taxon>
        <taxon>Geoglobus</taxon>
    </lineage>
</organism>
<keyword evidence="2" id="KW-1185">Reference proteome</keyword>
<proteinExistence type="predicted"/>
<reference evidence="1 2" key="1">
    <citation type="submission" date="2021-11" db="EMBL/GenBank/DDBJ databases">
        <title>Whole genome of Geoglobus acetivorans.</title>
        <authorList>
            <person name="Liu D."/>
        </authorList>
    </citation>
    <scope>NUCLEOTIDE SEQUENCE [LARGE SCALE GENOMIC DNA]</scope>
    <source>
        <strain evidence="1 2">SBH6</strain>
    </source>
</reference>